<sequence length="139" mass="14661">WSRSKNVFEYVNPPLVGTGDFKGDGALLGATIPVGPGLIVVGWSHVKLSYTSAPTLAAALTAPEPKADKFALGYVHNLSKRTALYTTAALIKNKDGAAFNTNSNFTTGTAQFTNTFLTTGSGYQAKNAMGYDVGIRHAF</sequence>
<accession>A0ABU8W0H9</accession>
<proteinExistence type="predicted"/>
<dbReference type="Pfam" id="PF13609">
    <property type="entry name" value="Porin_4"/>
    <property type="match status" value="1"/>
</dbReference>
<reference evidence="2 3" key="1">
    <citation type="submission" date="2024-03" db="EMBL/GenBank/DDBJ databases">
        <title>Novel species of the genus Variovorax.</title>
        <authorList>
            <person name="Liu Q."/>
            <person name="Xin Y.-H."/>
        </authorList>
    </citation>
    <scope>NUCLEOTIDE SEQUENCE [LARGE SCALE GENOMIC DNA]</scope>
    <source>
        <strain evidence="2 3">KACC 18501</strain>
    </source>
</reference>
<keyword evidence="3" id="KW-1185">Reference proteome</keyword>
<name>A0ABU8W0H9_9BURK</name>
<dbReference type="RefSeq" id="WP_340364597.1">
    <property type="nucleotide sequence ID" value="NZ_JBBKZV010000008.1"/>
</dbReference>
<gene>
    <name evidence="2" type="ORF">WKW80_16250</name>
</gene>
<dbReference type="InterPro" id="IPR033900">
    <property type="entry name" value="Gram_neg_porin_domain"/>
</dbReference>
<dbReference type="EMBL" id="JBBKZV010000008">
    <property type="protein sequence ID" value="MEJ8823571.1"/>
    <property type="molecule type" value="Genomic_DNA"/>
</dbReference>
<dbReference type="Proteomes" id="UP001363010">
    <property type="component" value="Unassembled WGS sequence"/>
</dbReference>
<feature type="domain" description="Porin" evidence="1">
    <location>
        <begin position="19"/>
        <end position="95"/>
    </location>
</feature>
<evidence type="ECO:0000313" key="2">
    <source>
        <dbReference type="EMBL" id="MEJ8823571.1"/>
    </source>
</evidence>
<evidence type="ECO:0000313" key="3">
    <source>
        <dbReference type="Proteomes" id="UP001363010"/>
    </source>
</evidence>
<dbReference type="SUPFAM" id="SSF56935">
    <property type="entry name" value="Porins"/>
    <property type="match status" value="1"/>
</dbReference>
<dbReference type="Gene3D" id="2.40.160.10">
    <property type="entry name" value="Porin"/>
    <property type="match status" value="1"/>
</dbReference>
<comment type="caution">
    <text evidence="2">The sequence shown here is derived from an EMBL/GenBank/DDBJ whole genome shotgun (WGS) entry which is preliminary data.</text>
</comment>
<organism evidence="2 3">
    <name type="scientific">Variovorax humicola</name>
    <dbReference type="NCBI Taxonomy" id="1769758"/>
    <lineage>
        <taxon>Bacteria</taxon>
        <taxon>Pseudomonadati</taxon>
        <taxon>Pseudomonadota</taxon>
        <taxon>Betaproteobacteria</taxon>
        <taxon>Burkholderiales</taxon>
        <taxon>Comamonadaceae</taxon>
        <taxon>Variovorax</taxon>
    </lineage>
</organism>
<dbReference type="InterPro" id="IPR023614">
    <property type="entry name" value="Porin_dom_sf"/>
</dbReference>
<feature type="non-terminal residue" evidence="2">
    <location>
        <position position="1"/>
    </location>
</feature>
<protein>
    <submittedName>
        <fullName evidence="2">Porin</fullName>
    </submittedName>
</protein>
<evidence type="ECO:0000259" key="1">
    <source>
        <dbReference type="Pfam" id="PF13609"/>
    </source>
</evidence>